<dbReference type="PROSITE" id="PS51476">
    <property type="entry name" value="PROTEASOME_BETA_2"/>
    <property type="match status" value="1"/>
</dbReference>
<comment type="similarity">
    <text evidence="5">Belongs to the peptidase T1B family.</text>
</comment>
<comment type="subcellular location">
    <subcellularLocation>
        <location evidence="5">Cytoplasm</location>
    </subcellularLocation>
    <subcellularLocation>
        <location evidence="5">Nucleus</location>
    </subcellularLocation>
</comment>
<keyword evidence="6" id="KW-0378">Hydrolase</keyword>
<keyword evidence="1 5" id="KW-0963">Cytoplasm</keyword>
<evidence type="ECO:0000256" key="4">
    <source>
        <dbReference type="ARBA" id="ARBA00026071"/>
    </source>
</evidence>
<dbReference type="GO" id="GO:0016787">
    <property type="term" value="F:hydrolase activity"/>
    <property type="evidence" value="ECO:0007669"/>
    <property type="project" value="UniProtKB-KW"/>
</dbReference>
<dbReference type="InterPro" id="IPR023333">
    <property type="entry name" value="Proteasome_suB-type"/>
</dbReference>
<dbReference type="Gene3D" id="3.60.20.10">
    <property type="entry name" value="Glutamine Phosphoribosylpyrophosphate, subunit 1, domain 1"/>
    <property type="match status" value="1"/>
</dbReference>
<proteinExistence type="inferred from homology"/>
<evidence type="ECO:0000256" key="5">
    <source>
        <dbReference type="RuleBase" id="RU004203"/>
    </source>
</evidence>
<protein>
    <recommendedName>
        <fullName evidence="5">Proteasome subunit beta</fullName>
    </recommendedName>
</protein>
<dbReference type="PANTHER" id="PTHR32194:SF2">
    <property type="entry name" value="PROTEASOME SUBUNIT BETA TYPE-1"/>
    <property type="match status" value="1"/>
</dbReference>
<evidence type="ECO:0000313" key="7">
    <source>
        <dbReference type="Proteomes" id="UP001150538"/>
    </source>
</evidence>
<name>A0A9W7ZQI2_9FUNG</name>
<dbReference type="GO" id="GO:0005634">
    <property type="term" value="C:nucleus"/>
    <property type="evidence" value="ECO:0007669"/>
    <property type="project" value="UniProtKB-SubCell"/>
</dbReference>
<dbReference type="CDD" id="cd03757">
    <property type="entry name" value="proteasome_beta_type_1"/>
    <property type="match status" value="1"/>
</dbReference>
<keyword evidence="7" id="KW-1185">Reference proteome</keyword>
<dbReference type="OrthoDB" id="268479at2759"/>
<dbReference type="FunFam" id="3.60.20.10:FF:000027">
    <property type="entry name" value="Proteasome subunit beta type-6"/>
    <property type="match status" value="1"/>
</dbReference>
<evidence type="ECO:0000256" key="3">
    <source>
        <dbReference type="ARBA" id="ARBA00023242"/>
    </source>
</evidence>
<evidence type="ECO:0000313" key="6">
    <source>
        <dbReference type="EMBL" id="KAJ1913837.1"/>
    </source>
</evidence>
<dbReference type="EMBL" id="JANBPU010000235">
    <property type="protein sequence ID" value="KAJ1913837.1"/>
    <property type="molecule type" value="Genomic_DNA"/>
</dbReference>
<dbReference type="GO" id="GO:0005737">
    <property type="term" value="C:cytoplasm"/>
    <property type="evidence" value="ECO:0007669"/>
    <property type="project" value="UniProtKB-SubCell"/>
</dbReference>
<dbReference type="InterPro" id="IPR029055">
    <property type="entry name" value="Ntn_hydrolases_N"/>
</dbReference>
<dbReference type="AlphaFoldDB" id="A0A9W7ZQI2"/>
<evidence type="ECO:0000256" key="1">
    <source>
        <dbReference type="ARBA" id="ARBA00022490"/>
    </source>
</evidence>
<accession>A0A9W7ZQI2</accession>
<comment type="caution">
    <text evidence="6">The sequence shown here is derived from an EMBL/GenBank/DDBJ whole genome shotgun (WGS) entry which is preliminary data.</text>
</comment>
<dbReference type="PROSITE" id="PS00854">
    <property type="entry name" value="PROTEASOME_BETA_1"/>
    <property type="match status" value="1"/>
</dbReference>
<dbReference type="Pfam" id="PF00227">
    <property type="entry name" value="Proteasome"/>
    <property type="match status" value="1"/>
</dbReference>
<reference evidence="6" key="1">
    <citation type="submission" date="2022-07" db="EMBL/GenBank/DDBJ databases">
        <title>Phylogenomic reconstructions and comparative analyses of Kickxellomycotina fungi.</title>
        <authorList>
            <person name="Reynolds N.K."/>
            <person name="Stajich J.E."/>
            <person name="Barry K."/>
            <person name="Grigoriev I.V."/>
            <person name="Crous P."/>
            <person name="Smith M.E."/>
        </authorList>
    </citation>
    <scope>NUCLEOTIDE SEQUENCE</scope>
    <source>
        <strain evidence="6">NBRC 100468</strain>
    </source>
</reference>
<gene>
    <name evidence="6" type="primary">PRE7</name>
    <name evidence="6" type="ORF">H4219_005038</name>
</gene>
<sequence length="228" mass="25475">MVPTEHHGDQWEPYVDNGGSTLAIAGEDFVVIGSDTRSSDGYNINTRYDPKAFKFTNNTVLATTGYRADCKSMAKSVQAQITKYAHDHGKEMSVEAMAQMLSIMMYQKRFFSYYVFPIVAGIDKEGKGAVYSYDPVGNMERVGFRAFGSSSALLQPFIDDQLGFKNRADIKPEERELHLPDLQQAKNIITDVFNGAAERDIYTGDGLQLFTITKEGGIELEELPLKRD</sequence>
<dbReference type="GO" id="GO:0051603">
    <property type="term" value="P:proteolysis involved in protein catabolic process"/>
    <property type="evidence" value="ECO:0007669"/>
    <property type="project" value="InterPro"/>
</dbReference>
<comment type="subunit">
    <text evidence="5">Component of the proteasome complex.</text>
</comment>
<comment type="subunit">
    <text evidence="4">The 26S proteasome consists of a 20S proteasome core and two 19S regulatory subunits. The 20S proteasome core is composed of 28 subunits that are arranged in four stacked rings, resulting in a barrel-shaped structure. The two end rings are each formed by seven alpha subunits, and the two central rings are each formed by seven beta subunits. The catalytic chamber with the active sites is on the inside of the barrel.</text>
</comment>
<dbReference type="PANTHER" id="PTHR32194">
    <property type="entry name" value="METALLOPROTEASE TLDD"/>
    <property type="match status" value="1"/>
</dbReference>
<evidence type="ECO:0000256" key="2">
    <source>
        <dbReference type="ARBA" id="ARBA00022942"/>
    </source>
</evidence>
<dbReference type="Proteomes" id="UP001150538">
    <property type="component" value="Unassembled WGS sequence"/>
</dbReference>
<keyword evidence="2 5" id="KW-0647">Proteasome</keyword>
<dbReference type="GO" id="GO:0019774">
    <property type="term" value="C:proteasome core complex, beta-subunit complex"/>
    <property type="evidence" value="ECO:0007669"/>
    <property type="project" value="UniProtKB-ARBA"/>
</dbReference>
<dbReference type="SUPFAM" id="SSF56235">
    <property type="entry name" value="N-terminal nucleophile aminohydrolases (Ntn hydrolases)"/>
    <property type="match status" value="1"/>
</dbReference>
<organism evidence="6 7">
    <name type="scientific">Mycoemilia scoparia</name>
    <dbReference type="NCBI Taxonomy" id="417184"/>
    <lineage>
        <taxon>Eukaryota</taxon>
        <taxon>Fungi</taxon>
        <taxon>Fungi incertae sedis</taxon>
        <taxon>Zoopagomycota</taxon>
        <taxon>Kickxellomycotina</taxon>
        <taxon>Kickxellomycetes</taxon>
        <taxon>Kickxellales</taxon>
        <taxon>Kickxellaceae</taxon>
        <taxon>Mycoemilia</taxon>
    </lineage>
</organism>
<keyword evidence="3 5" id="KW-0539">Nucleus</keyword>
<dbReference type="InterPro" id="IPR001353">
    <property type="entry name" value="Proteasome_sua/b"/>
</dbReference>
<dbReference type="InterPro" id="IPR016050">
    <property type="entry name" value="Proteasome_bsu_CS"/>
</dbReference>
<comment type="function">
    <text evidence="5">Component of the proteasome, a multicatalytic proteinase complex which is characterized by its ability to cleave peptides with Arg, Phe, Tyr, Leu, and Glu adjacent to the leaving group at neutral or slightly basic pH. The proteasome has an ATP-dependent proteolytic activity.</text>
</comment>